<organism evidence="2 3">
    <name type="scientific">Triticum urartu</name>
    <name type="common">Red wild einkorn</name>
    <name type="synonym">Crithodium urartu</name>
    <dbReference type="NCBI Taxonomy" id="4572"/>
    <lineage>
        <taxon>Eukaryota</taxon>
        <taxon>Viridiplantae</taxon>
        <taxon>Streptophyta</taxon>
        <taxon>Embryophyta</taxon>
        <taxon>Tracheophyta</taxon>
        <taxon>Spermatophyta</taxon>
        <taxon>Magnoliopsida</taxon>
        <taxon>Liliopsida</taxon>
        <taxon>Poales</taxon>
        <taxon>Poaceae</taxon>
        <taxon>BOP clade</taxon>
        <taxon>Pooideae</taxon>
        <taxon>Triticodae</taxon>
        <taxon>Triticeae</taxon>
        <taxon>Triticinae</taxon>
        <taxon>Triticum</taxon>
    </lineage>
</organism>
<reference evidence="2" key="2">
    <citation type="submission" date="2018-03" db="EMBL/GenBank/DDBJ databases">
        <title>The Triticum urartu genome reveals the dynamic nature of wheat genome evolution.</title>
        <authorList>
            <person name="Ling H."/>
            <person name="Ma B."/>
            <person name="Shi X."/>
            <person name="Liu H."/>
            <person name="Dong L."/>
            <person name="Sun H."/>
            <person name="Cao Y."/>
            <person name="Gao Q."/>
            <person name="Zheng S."/>
            <person name="Li Y."/>
            <person name="Yu Y."/>
            <person name="Du H."/>
            <person name="Qi M."/>
            <person name="Li Y."/>
            <person name="Yu H."/>
            <person name="Cui Y."/>
            <person name="Wang N."/>
            <person name="Chen C."/>
            <person name="Wu H."/>
            <person name="Zhao Y."/>
            <person name="Zhang J."/>
            <person name="Li Y."/>
            <person name="Zhou W."/>
            <person name="Zhang B."/>
            <person name="Hu W."/>
            <person name="Eijk M."/>
            <person name="Tang J."/>
            <person name="Witsenboer H."/>
            <person name="Zhao S."/>
            <person name="Li Z."/>
            <person name="Zhang A."/>
            <person name="Wang D."/>
            <person name="Liang C."/>
        </authorList>
    </citation>
    <scope>NUCLEOTIDE SEQUENCE [LARGE SCALE GENOMIC DNA]</scope>
    <source>
        <strain evidence="2">cv. G1812</strain>
    </source>
</reference>
<sequence>LPDRPALVDAATGIVVSYPSFIASAPGTPPWSSRPRASRSTCSTSRSCPSALSCPPPTRPQPPEEYAHQVALSRPVVMFASPEVAAKLPGHVRCVVFGSDAQESLSSTRAKAAPPP</sequence>
<feature type="region of interest" description="Disordered" evidence="1">
    <location>
        <begin position="25"/>
        <end position="65"/>
    </location>
</feature>
<accession>A0A8R7PEU8</accession>
<proteinExistence type="predicted"/>
<dbReference type="Proteomes" id="UP000015106">
    <property type="component" value="Chromosome 2"/>
</dbReference>
<name>A0A8R7PEU8_TRIUA</name>
<feature type="compositionally biased region" description="Low complexity" evidence="1">
    <location>
        <begin position="30"/>
        <end position="51"/>
    </location>
</feature>
<protein>
    <submittedName>
        <fullName evidence="2">Uncharacterized protein</fullName>
    </submittedName>
</protein>
<evidence type="ECO:0000313" key="2">
    <source>
        <dbReference type="EnsemblPlants" id="TuG1812G0200003079.01.T01.cds268117"/>
    </source>
</evidence>
<reference evidence="2" key="3">
    <citation type="submission" date="2022-06" db="UniProtKB">
        <authorList>
            <consortium name="EnsemblPlants"/>
        </authorList>
    </citation>
    <scope>IDENTIFICATION</scope>
</reference>
<reference evidence="3" key="1">
    <citation type="journal article" date="2013" name="Nature">
        <title>Draft genome of the wheat A-genome progenitor Triticum urartu.</title>
        <authorList>
            <person name="Ling H.Q."/>
            <person name="Zhao S."/>
            <person name="Liu D."/>
            <person name="Wang J."/>
            <person name="Sun H."/>
            <person name="Zhang C."/>
            <person name="Fan H."/>
            <person name="Li D."/>
            <person name="Dong L."/>
            <person name="Tao Y."/>
            <person name="Gao C."/>
            <person name="Wu H."/>
            <person name="Li Y."/>
            <person name="Cui Y."/>
            <person name="Guo X."/>
            <person name="Zheng S."/>
            <person name="Wang B."/>
            <person name="Yu K."/>
            <person name="Liang Q."/>
            <person name="Yang W."/>
            <person name="Lou X."/>
            <person name="Chen J."/>
            <person name="Feng M."/>
            <person name="Jian J."/>
            <person name="Zhang X."/>
            <person name="Luo G."/>
            <person name="Jiang Y."/>
            <person name="Liu J."/>
            <person name="Wang Z."/>
            <person name="Sha Y."/>
            <person name="Zhang B."/>
            <person name="Wu H."/>
            <person name="Tang D."/>
            <person name="Shen Q."/>
            <person name="Xue P."/>
            <person name="Zou S."/>
            <person name="Wang X."/>
            <person name="Liu X."/>
            <person name="Wang F."/>
            <person name="Yang Y."/>
            <person name="An X."/>
            <person name="Dong Z."/>
            <person name="Zhang K."/>
            <person name="Zhang X."/>
            <person name="Luo M.C."/>
            <person name="Dvorak J."/>
            <person name="Tong Y."/>
            <person name="Wang J."/>
            <person name="Yang H."/>
            <person name="Li Z."/>
            <person name="Wang D."/>
            <person name="Zhang A."/>
            <person name="Wang J."/>
        </authorList>
    </citation>
    <scope>NUCLEOTIDE SEQUENCE</scope>
    <source>
        <strain evidence="3">cv. G1812</strain>
    </source>
</reference>
<evidence type="ECO:0000313" key="3">
    <source>
        <dbReference type="Proteomes" id="UP000015106"/>
    </source>
</evidence>
<keyword evidence="3" id="KW-1185">Reference proteome</keyword>
<feature type="compositionally biased region" description="Pro residues" evidence="1">
    <location>
        <begin position="54"/>
        <end position="63"/>
    </location>
</feature>
<evidence type="ECO:0000256" key="1">
    <source>
        <dbReference type="SAM" id="MobiDB-lite"/>
    </source>
</evidence>
<dbReference type="AlphaFoldDB" id="A0A8R7PEU8"/>
<dbReference type="Gramene" id="TuG1812G0200003079.01.T01">
    <property type="protein sequence ID" value="TuG1812G0200003079.01.T01.cds268117"/>
    <property type="gene ID" value="TuG1812G0200003079.01"/>
</dbReference>
<dbReference type="EnsemblPlants" id="TuG1812G0200003079.01.T01">
    <property type="protein sequence ID" value="TuG1812G0200003079.01.T01.cds268117"/>
    <property type="gene ID" value="TuG1812G0200003079.01"/>
</dbReference>